<evidence type="ECO:0000313" key="4">
    <source>
        <dbReference type="EMBL" id="MFD2592397.1"/>
    </source>
</evidence>
<protein>
    <submittedName>
        <fullName evidence="4">IucA/IucC family protein</fullName>
    </submittedName>
</protein>
<evidence type="ECO:0000256" key="1">
    <source>
        <dbReference type="ARBA" id="ARBA00004924"/>
    </source>
</evidence>
<feature type="domain" description="Aerobactin siderophore biosynthesis IucA/IucC N-terminal" evidence="2">
    <location>
        <begin position="154"/>
        <end position="403"/>
    </location>
</feature>
<dbReference type="InterPro" id="IPR007310">
    <property type="entry name" value="Aerobactin_biosyn_IucA/IucC_N"/>
</dbReference>
<dbReference type="EMBL" id="JBHULX010000039">
    <property type="protein sequence ID" value="MFD2592397.1"/>
    <property type="molecule type" value="Genomic_DNA"/>
</dbReference>
<reference evidence="5" key="1">
    <citation type="journal article" date="2019" name="Int. J. Syst. Evol. Microbiol.">
        <title>The Global Catalogue of Microorganisms (GCM) 10K type strain sequencing project: providing services to taxonomists for standard genome sequencing and annotation.</title>
        <authorList>
            <consortium name="The Broad Institute Genomics Platform"/>
            <consortium name="The Broad Institute Genome Sequencing Center for Infectious Disease"/>
            <person name="Wu L."/>
            <person name="Ma J."/>
        </authorList>
    </citation>
    <scope>NUCLEOTIDE SEQUENCE [LARGE SCALE GENOMIC DNA]</scope>
    <source>
        <strain evidence="5">KCTC 42423</strain>
    </source>
</reference>
<dbReference type="Gene3D" id="6.10.250.3370">
    <property type="match status" value="1"/>
</dbReference>
<comment type="pathway">
    <text evidence="1">Siderophore biosynthesis.</text>
</comment>
<dbReference type="Pfam" id="PF06276">
    <property type="entry name" value="FhuF"/>
    <property type="match status" value="1"/>
</dbReference>
<keyword evidence="5" id="KW-1185">Reference proteome</keyword>
<evidence type="ECO:0000313" key="5">
    <source>
        <dbReference type="Proteomes" id="UP001597459"/>
    </source>
</evidence>
<name>A0ABW5NA06_9FLAO</name>
<dbReference type="InterPro" id="IPR037455">
    <property type="entry name" value="LucA/IucC-like"/>
</dbReference>
<dbReference type="Proteomes" id="UP001597459">
    <property type="component" value="Unassembled WGS sequence"/>
</dbReference>
<dbReference type="Pfam" id="PF04183">
    <property type="entry name" value="IucA_IucC"/>
    <property type="match status" value="1"/>
</dbReference>
<proteinExistence type="predicted"/>
<dbReference type="InterPro" id="IPR022770">
    <property type="entry name" value="IucA/IucC-like_C"/>
</dbReference>
<evidence type="ECO:0000259" key="2">
    <source>
        <dbReference type="Pfam" id="PF04183"/>
    </source>
</evidence>
<evidence type="ECO:0000259" key="3">
    <source>
        <dbReference type="Pfam" id="PF06276"/>
    </source>
</evidence>
<dbReference type="PANTHER" id="PTHR34384:SF6">
    <property type="entry name" value="STAPHYLOFERRIN B SYNTHASE"/>
    <property type="match status" value="1"/>
</dbReference>
<dbReference type="RefSeq" id="WP_176030596.1">
    <property type="nucleotide sequence ID" value="NZ_JBHSJV010000001.1"/>
</dbReference>
<feature type="domain" description="Aerobactin siderophore biosynthesis IucA/IucC-like C-terminal" evidence="3">
    <location>
        <begin position="425"/>
        <end position="581"/>
    </location>
</feature>
<dbReference type="Gene3D" id="1.10.510.40">
    <property type="match status" value="1"/>
</dbReference>
<gene>
    <name evidence="4" type="ORF">ACFSTE_16275</name>
</gene>
<comment type="caution">
    <text evidence="4">The sequence shown here is derived from an EMBL/GenBank/DDBJ whole genome shotgun (WGS) entry which is preliminary data.</text>
</comment>
<accession>A0ABW5NA06</accession>
<dbReference type="Gene3D" id="3.30.310.280">
    <property type="match status" value="1"/>
</dbReference>
<organism evidence="4 5">
    <name type="scientific">Aquimarina hainanensis</name>
    <dbReference type="NCBI Taxonomy" id="1578017"/>
    <lineage>
        <taxon>Bacteria</taxon>
        <taxon>Pseudomonadati</taxon>
        <taxon>Bacteroidota</taxon>
        <taxon>Flavobacteriia</taxon>
        <taxon>Flavobacteriales</taxon>
        <taxon>Flavobacteriaceae</taxon>
        <taxon>Aquimarina</taxon>
    </lineage>
</organism>
<dbReference type="PANTHER" id="PTHR34384">
    <property type="entry name" value="L-2,3-DIAMINOPROPANOATE--CITRATE LIGASE"/>
    <property type="match status" value="1"/>
</dbReference>
<sequence>MITTNVNNYEQENYKNTVPHLEPEVWERVNRLHIRKIISEFAHELLLTPELQSKEGDWGVYTLPISDTAITYHFRAQVLSLDHWHIETTSIEKYEEGKKVPLDSLSFIIEVKDIVGINEDILPLYMEEINSTLCGRAYVYSQKKTTSEDLVHADYQDIEHAMIEGHPCFVANNGRIGFDLVDYKKYVPEAAAPFSLLWVAGHKDNTGFTTVKGVDYEQIMSSELSEETRTAFETILHNKGVKSSDYFFIPIHPWQWHNKLAMIFAPDIANKKLVLLGYSEDKYRPQQSIRTFFNISNPTKHYVKTALSILNMGFMRGLPPSYMITTPPINDWVSEIVTNDAYLEKKGFTILRETATVGYTNTYYYNAGKDTDYNRMLSSLWRESPMTKLRSGEKLMTMAALLHIDKNGTALLPLLIRDSGLDTTNWLRKYLDAYLSPLLHCFYHHDIRFTPHGENLILIMKNNVPVRVIMKDIGEEVGFVNNDVALPEAVQQMRVPVSKELKILSIFTQIFDCYFRFLSHILVEHDNYPQEKFWELAADCITTYQQENPQLEKKFEECDLFADEIIKTCLNRLQLRNNKKMVDLSDPFKTQQFAGTFKNPLAAYKKVAL</sequence>